<reference evidence="3" key="1">
    <citation type="journal article" date="2005" name="Nature">
        <title>The map-based sequence of the rice genome.</title>
        <authorList>
            <consortium name="International rice genome sequencing project (IRGSP)"/>
            <person name="Matsumoto T."/>
            <person name="Wu J."/>
            <person name="Kanamori H."/>
            <person name="Katayose Y."/>
            <person name="Fujisawa M."/>
            <person name="Namiki N."/>
            <person name="Mizuno H."/>
            <person name="Yamamoto K."/>
            <person name="Antonio B.A."/>
            <person name="Baba T."/>
            <person name="Sakata K."/>
            <person name="Nagamura Y."/>
            <person name="Aoki H."/>
            <person name="Arikawa K."/>
            <person name="Arita K."/>
            <person name="Bito T."/>
            <person name="Chiden Y."/>
            <person name="Fujitsuka N."/>
            <person name="Fukunaka R."/>
            <person name="Hamada M."/>
            <person name="Harada C."/>
            <person name="Hayashi A."/>
            <person name="Hijishita S."/>
            <person name="Honda M."/>
            <person name="Hosokawa S."/>
            <person name="Ichikawa Y."/>
            <person name="Idonuma A."/>
            <person name="Iijima M."/>
            <person name="Ikeda M."/>
            <person name="Ikeno M."/>
            <person name="Ito K."/>
            <person name="Ito S."/>
            <person name="Ito T."/>
            <person name="Ito Y."/>
            <person name="Ito Y."/>
            <person name="Iwabuchi A."/>
            <person name="Kamiya K."/>
            <person name="Karasawa W."/>
            <person name="Kurita K."/>
            <person name="Katagiri S."/>
            <person name="Kikuta A."/>
            <person name="Kobayashi H."/>
            <person name="Kobayashi N."/>
            <person name="Machita K."/>
            <person name="Maehara T."/>
            <person name="Masukawa M."/>
            <person name="Mizubayashi T."/>
            <person name="Mukai Y."/>
            <person name="Nagasaki H."/>
            <person name="Nagata Y."/>
            <person name="Naito S."/>
            <person name="Nakashima M."/>
            <person name="Nakama Y."/>
            <person name="Nakamichi Y."/>
            <person name="Nakamura M."/>
            <person name="Meguro A."/>
            <person name="Negishi M."/>
            <person name="Ohta I."/>
            <person name="Ohta T."/>
            <person name="Okamoto M."/>
            <person name="Ono N."/>
            <person name="Saji S."/>
            <person name="Sakaguchi M."/>
            <person name="Sakai K."/>
            <person name="Shibata M."/>
            <person name="Shimokawa T."/>
            <person name="Song J."/>
            <person name="Takazaki Y."/>
            <person name="Terasawa K."/>
            <person name="Tsugane M."/>
            <person name="Tsuji K."/>
            <person name="Ueda S."/>
            <person name="Waki K."/>
            <person name="Yamagata H."/>
            <person name="Yamamoto M."/>
            <person name="Yamamoto S."/>
            <person name="Yamane H."/>
            <person name="Yoshiki S."/>
            <person name="Yoshihara R."/>
            <person name="Yukawa K."/>
            <person name="Zhong H."/>
            <person name="Yano M."/>
            <person name="Yuan Q."/>
            <person name="Ouyang S."/>
            <person name="Liu J."/>
            <person name="Jones K.M."/>
            <person name="Gansberger K."/>
            <person name="Moffat K."/>
            <person name="Hill J."/>
            <person name="Bera J."/>
            <person name="Fadrosh D."/>
            <person name="Jin S."/>
            <person name="Johri S."/>
            <person name="Kim M."/>
            <person name="Overton L."/>
            <person name="Reardon M."/>
            <person name="Tsitrin T."/>
            <person name="Vuong H."/>
            <person name="Weaver B."/>
            <person name="Ciecko A."/>
            <person name="Tallon L."/>
            <person name="Jackson J."/>
            <person name="Pai G."/>
            <person name="Aken S.V."/>
            <person name="Utterback T."/>
            <person name="Reidmuller S."/>
            <person name="Feldblyum T."/>
            <person name="Hsiao J."/>
            <person name="Zismann V."/>
            <person name="Iobst S."/>
            <person name="de Vazeille A.R."/>
            <person name="Buell C.R."/>
            <person name="Ying K."/>
            <person name="Li Y."/>
            <person name="Lu T."/>
            <person name="Huang Y."/>
            <person name="Zhao Q."/>
            <person name="Feng Q."/>
            <person name="Zhang L."/>
            <person name="Zhu J."/>
            <person name="Weng Q."/>
            <person name="Mu J."/>
            <person name="Lu Y."/>
            <person name="Fan D."/>
            <person name="Liu Y."/>
            <person name="Guan J."/>
            <person name="Zhang Y."/>
            <person name="Yu S."/>
            <person name="Liu X."/>
            <person name="Zhang Y."/>
            <person name="Hong G."/>
            <person name="Han B."/>
            <person name="Choisne N."/>
            <person name="Demange N."/>
            <person name="Orjeda G."/>
            <person name="Samain S."/>
            <person name="Cattolico L."/>
            <person name="Pelletier E."/>
            <person name="Couloux A."/>
            <person name="Segurens B."/>
            <person name="Wincker P."/>
            <person name="D'Hont A."/>
            <person name="Scarpelli C."/>
            <person name="Weissenbach J."/>
            <person name="Salanoubat M."/>
            <person name="Quetier F."/>
            <person name="Yu Y."/>
            <person name="Kim H.R."/>
            <person name="Rambo T."/>
            <person name="Currie J."/>
            <person name="Collura K."/>
            <person name="Luo M."/>
            <person name="Yang T."/>
            <person name="Ammiraju J.S.S."/>
            <person name="Engler F."/>
            <person name="Soderlund C."/>
            <person name="Wing R.A."/>
            <person name="Palmer L.E."/>
            <person name="de la Bastide M."/>
            <person name="Spiegel L."/>
            <person name="Nascimento L."/>
            <person name="Zutavern T."/>
            <person name="O'Shaughnessy A."/>
            <person name="Dike S."/>
            <person name="Dedhia N."/>
            <person name="Preston R."/>
            <person name="Balija V."/>
            <person name="McCombie W.R."/>
            <person name="Chow T."/>
            <person name="Chen H."/>
            <person name="Chung M."/>
            <person name="Chen C."/>
            <person name="Shaw J."/>
            <person name="Wu H."/>
            <person name="Hsiao K."/>
            <person name="Chao Y."/>
            <person name="Chu M."/>
            <person name="Cheng C."/>
            <person name="Hour A."/>
            <person name="Lee P."/>
            <person name="Lin S."/>
            <person name="Lin Y."/>
            <person name="Liou J."/>
            <person name="Liu S."/>
            <person name="Hsing Y."/>
            <person name="Raghuvanshi S."/>
            <person name="Mohanty A."/>
            <person name="Bharti A.K."/>
            <person name="Gaur A."/>
            <person name="Gupta V."/>
            <person name="Kumar D."/>
            <person name="Ravi V."/>
            <person name="Vij S."/>
            <person name="Kapur A."/>
            <person name="Khurana P."/>
            <person name="Khurana P."/>
            <person name="Khurana J.P."/>
            <person name="Tyagi A.K."/>
            <person name="Gaikwad K."/>
            <person name="Singh A."/>
            <person name="Dalal V."/>
            <person name="Srivastava S."/>
            <person name="Dixit A."/>
            <person name="Pal A.K."/>
            <person name="Ghazi I.A."/>
            <person name="Yadav M."/>
            <person name="Pandit A."/>
            <person name="Bhargava A."/>
            <person name="Sureshbabu K."/>
            <person name="Batra K."/>
            <person name="Sharma T.R."/>
            <person name="Mohapatra T."/>
            <person name="Singh N.K."/>
            <person name="Messing J."/>
            <person name="Nelson A.B."/>
            <person name="Fuks G."/>
            <person name="Kavchok S."/>
            <person name="Keizer G."/>
            <person name="Linton E."/>
            <person name="Llaca V."/>
            <person name="Song R."/>
            <person name="Tanyolac B."/>
            <person name="Young S."/>
            <person name="Ho-Il K."/>
            <person name="Hahn J.H."/>
            <person name="Sangsakoo G."/>
            <person name="Vanavichit A."/>
            <person name="de Mattos Luiz.A.T."/>
            <person name="Zimmer P.D."/>
            <person name="Malone G."/>
            <person name="Dellagostin O."/>
            <person name="de Oliveira A.C."/>
            <person name="Bevan M."/>
            <person name="Bancroft I."/>
            <person name="Minx P."/>
            <person name="Cordum H."/>
            <person name="Wilson R."/>
            <person name="Cheng Z."/>
            <person name="Jin W."/>
            <person name="Jiang J."/>
            <person name="Leong S.A."/>
            <person name="Iwama H."/>
            <person name="Gojobori T."/>
            <person name="Itoh T."/>
            <person name="Niimura Y."/>
            <person name="Fujii Y."/>
            <person name="Habara T."/>
            <person name="Sakai H."/>
            <person name="Sato Y."/>
            <person name="Wilson G."/>
            <person name="Kumar K."/>
            <person name="McCouch S."/>
            <person name="Juretic N."/>
            <person name="Hoen D."/>
            <person name="Wright S."/>
            <person name="Bruskiewich R."/>
            <person name="Bureau T."/>
            <person name="Miyao A."/>
            <person name="Hirochika H."/>
            <person name="Nishikawa T."/>
            <person name="Kadowaki K."/>
            <person name="Sugiura M."/>
            <person name="Burr B."/>
            <person name="Sasaki T."/>
        </authorList>
    </citation>
    <scope>NUCLEOTIDE SEQUENCE [LARGE SCALE GENOMIC DNA]</scope>
    <source>
        <strain evidence="3">cv. Nipponbare</strain>
    </source>
</reference>
<evidence type="ECO:0000256" key="1">
    <source>
        <dbReference type="SAM" id="MobiDB-lite"/>
    </source>
</evidence>
<gene>
    <name evidence="2" type="primary">P0613B07.121</name>
</gene>
<accession>Q8H2S1</accession>
<dbReference type="AlphaFoldDB" id="Q8H2S1"/>
<evidence type="ECO:0000313" key="2">
    <source>
        <dbReference type="EMBL" id="BAC22456.1"/>
    </source>
</evidence>
<name>Q8H2S1_ORYSJ</name>
<feature type="region of interest" description="Disordered" evidence="1">
    <location>
        <begin position="76"/>
        <end position="98"/>
    </location>
</feature>
<proteinExistence type="predicted"/>
<reference evidence="3" key="2">
    <citation type="journal article" date="2008" name="Nucleic Acids Res.">
        <title>The rice annotation project database (RAP-DB): 2008 update.</title>
        <authorList>
            <consortium name="The rice annotation project (RAP)"/>
        </authorList>
    </citation>
    <scope>GENOME REANNOTATION</scope>
    <source>
        <strain evidence="3">cv. Nipponbare</strain>
    </source>
</reference>
<dbReference type="Proteomes" id="UP000000763">
    <property type="component" value="Chromosome 7"/>
</dbReference>
<feature type="compositionally biased region" description="Low complexity" evidence="1">
    <location>
        <begin position="87"/>
        <end position="98"/>
    </location>
</feature>
<organism evidence="2 3">
    <name type="scientific">Oryza sativa subsp. japonica</name>
    <name type="common">Rice</name>
    <dbReference type="NCBI Taxonomy" id="39947"/>
    <lineage>
        <taxon>Eukaryota</taxon>
        <taxon>Viridiplantae</taxon>
        <taxon>Streptophyta</taxon>
        <taxon>Embryophyta</taxon>
        <taxon>Tracheophyta</taxon>
        <taxon>Spermatophyta</taxon>
        <taxon>Magnoliopsida</taxon>
        <taxon>Liliopsida</taxon>
        <taxon>Poales</taxon>
        <taxon>Poaceae</taxon>
        <taxon>BOP clade</taxon>
        <taxon>Oryzoideae</taxon>
        <taxon>Oryzeae</taxon>
        <taxon>Oryzinae</taxon>
        <taxon>Oryza</taxon>
        <taxon>Oryza sativa</taxon>
    </lineage>
</organism>
<dbReference type="EMBL" id="AP005462">
    <property type="protein sequence ID" value="BAC22456.1"/>
    <property type="molecule type" value="Genomic_DNA"/>
</dbReference>
<evidence type="ECO:0000313" key="3">
    <source>
        <dbReference type="Proteomes" id="UP000000763"/>
    </source>
</evidence>
<sequence length="98" mass="10861">MDENGRSTMMSKRWRSSACFRALLAWSRSGGCDAQNGRWSTEKWFGIVWRDRNAKEIEVTLTQTEMAMVFTSMAGGEVTGDGEAEDLLPSASSSLSDE</sequence>
<protein>
    <submittedName>
        <fullName evidence="2">Uncharacterized protein</fullName>
    </submittedName>
</protein>